<proteinExistence type="inferred from homology"/>
<dbReference type="RefSeq" id="WP_275108869.1">
    <property type="nucleotide sequence ID" value="NZ_JAKJSC010000001.1"/>
</dbReference>
<dbReference type="Pfam" id="PF01915">
    <property type="entry name" value="Glyco_hydro_3_C"/>
    <property type="match status" value="1"/>
</dbReference>
<dbReference type="InterPro" id="IPR036881">
    <property type="entry name" value="Glyco_hydro_3_C_sf"/>
</dbReference>
<dbReference type="PRINTS" id="PR00133">
    <property type="entry name" value="GLHYDRLASE3"/>
</dbReference>
<dbReference type="Proteomes" id="UP001528920">
    <property type="component" value="Unassembled WGS sequence"/>
</dbReference>
<gene>
    <name evidence="6" type="ORF">L3049_05860</name>
</gene>
<evidence type="ECO:0000313" key="6">
    <source>
        <dbReference type="EMBL" id="MDE5417529.1"/>
    </source>
</evidence>
<accession>A0ABT5VQ23</accession>
<evidence type="ECO:0000313" key="7">
    <source>
        <dbReference type="Proteomes" id="UP001528920"/>
    </source>
</evidence>
<keyword evidence="7" id="KW-1185">Reference proteome</keyword>
<reference evidence="6 7" key="1">
    <citation type="submission" date="2022-01" db="EMBL/GenBank/DDBJ databases">
        <title>Labilibaculum sp. nov, a marine bacterium isolated from Antarctica.</title>
        <authorList>
            <person name="Dai W."/>
        </authorList>
    </citation>
    <scope>NUCLEOTIDE SEQUENCE [LARGE SCALE GENOMIC DNA]</scope>
    <source>
        <strain evidence="6 7">DW002</strain>
    </source>
</reference>
<dbReference type="InterPro" id="IPR036962">
    <property type="entry name" value="Glyco_hydro_3_N_sf"/>
</dbReference>
<dbReference type="PANTHER" id="PTHR42721:SF3">
    <property type="entry name" value="BETA-D-XYLOSIDASE 5-RELATED"/>
    <property type="match status" value="1"/>
</dbReference>
<dbReference type="EMBL" id="JAKJSC010000001">
    <property type="protein sequence ID" value="MDE5417529.1"/>
    <property type="molecule type" value="Genomic_DNA"/>
</dbReference>
<keyword evidence="3 4" id="KW-0378">Hydrolase</keyword>
<keyword evidence="2" id="KW-0732">Signal</keyword>
<dbReference type="InterPro" id="IPR017853">
    <property type="entry name" value="GH"/>
</dbReference>
<organism evidence="6 7">
    <name type="scientific">Paralabilibaculum antarcticum</name>
    <dbReference type="NCBI Taxonomy" id="2912572"/>
    <lineage>
        <taxon>Bacteria</taxon>
        <taxon>Pseudomonadati</taxon>
        <taxon>Bacteroidota</taxon>
        <taxon>Bacteroidia</taxon>
        <taxon>Marinilabiliales</taxon>
        <taxon>Marinifilaceae</taxon>
        <taxon>Paralabilibaculum</taxon>
    </lineage>
</organism>
<evidence type="ECO:0000256" key="1">
    <source>
        <dbReference type="ARBA" id="ARBA00005336"/>
    </source>
</evidence>
<dbReference type="InterPro" id="IPR026891">
    <property type="entry name" value="Fn3-like"/>
</dbReference>
<dbReference type="PROSITE" id="PS00775">
    <property type="entry name" value="GLYCOSYL_HYDROL_F3"/>
    <property type="match status" value="1"/>
</dbReference>
<feature type="domain" description="Fibronectin type III-like" evidence="5">
    <location>
        <begin position="646"/>
        <end position="714"/>
    </location>
</feature>
<evidence type="ECO:0000256" key="3">
    <source>
        <dbReference type="ARBA" id="ARBA00022801"/>
    </source>
</evidence>
<sequence>MSRMTLEEKLAQIEGIRPNDLMIDGKLSLEKCREIIPHGIGHFCQFSSSLTMSPSELRDFVREIQHYLMTETRTKIPAIFHEEAITGFATQGATTFPQQIGMGCSWNEDQIIKNSASTRRNMRAAGATYALSPMLDLSRTAHWERIEESYGEDAYLTSALGLAFVNGLQGEDISNGVAATTKHFAGYGTQNNNSKEFHEEYLMPHEVVIKKGNVKSVMPSYGRFKGKAVVTSKEMLTTILREKLGFDGVVVSDYGAINLTYTGHKLASSSKEAAVMALNAGTDIELAKPIAFPYLPEALKEGLVSQEKIDDAVKRSLIMKARLDLLDENPAIGVDGELDFDPPANRKLAYESACQSIVLLKNNGILPLKKDVKKIALVGPNAATVHGLLGDYTYQSMISFWWGKSFDPNNPKLISLSEGLHNVLGDDVSIAHERGCDWSAPLESMIKKDGLGDSRLAKVKMLTIKDVPQPNLDNAIKISKESDVIIAVMGENIYLCGEGRERKGIRLPGEQEAFVKQLIATGKPVILVMYGGRPQVVNELEKGCAAIVQAWFPGEEGGQAIADIMIGKVNPSAKLCITYPKSEDKTEVNYKNEYTNEEPQYPFGYGLSYTNYTYSDLQLNSSTKITDDRFEIACKVKNTGEKDGTEIVQLYVSPTDENSSMKPIQLKGFQRVDLKAGEEKSIKFLVSPEQLVQYKNDQWIVVPGKYDFKLAASCTDIRLSGTINIKGDAKILKNGRSVFFSKNQ</sequence>
<dbReference type="SUPFAM" id="SSF51445">
    <property type="entry name" value="(Trans)glycosidases"/>
    <property type="match status" value="1"/>
</dbReference>
<comment type="similarity">
    <text evidence="1 4">Belongs to the glycosyl hydrolase 3 family.</text>
</comment>
<dbReference type="GO" id="GO:0016787">
    <property type="term" value="F:hydrolase activity"/>
    <property type="evidence" value="ECO:0007669"/>
    <property type="project" value="UniProtKB-KW"/>
</dbReference>
<comment type="caution">
    <text evidence="6">The sequence shown here is derived from an EMBL/GenBank/DDBJ whole genome shotgun (WGS) entry which is preliminary data.</text>
</comment>
<dbReference type="Pfam" id="PF00933">
    <property type="entry name" value="Glyco_hydro_3"/>
    <property type="match status" value="1"/>
</dbReference>
<dbReference type="SUPFAM" id="SSF52279">
    <property type="entry name" value="Beta-D-glucan exohydrolase, C-terminal domain"/>
    <property type="match status" value="1"/>
</dbReference>
<dbReference type="SMART" id="SM01217">
    <property type="entry name" value="Fn3_like"/>
    <property type="match status" value="1"/>
</dbReference>
<protein>
    <submittedName>
        <fullName evidence="6">Glycoside hydrolase family 3 C-terminal domain-containing protein</fullName>
    </submittedName>
</protein>
<evidence type="ECO:0000259" key="5">
    <source>
        <dbReference type="SMART" id="SM01217"/>
    </source>
</evidence>
<evidence type="ECO:0000256" key="2">
    <source>
        <dbReference type="ARBA" id="ARBA00022729"/>
    </source>
</evidence>
<evidence type="ECO:0000256" key="4">
    <source>
        <dbReference type="RuleBase" id="RU361161"/>
    </source>
</evidence>
<dbReference type="Gene3D" id="3.20.20.300">
    <property type="entry name" value="Glycoside hydrolase, family 3, N-terminal domain"/>
    <property type="match status" value="1"/>
</dbReference>
<dbReference type="InterPro" id="IPR044993">
    <property type="entry name" value="BXL"/>
</dbReference>
<dbReference type="Gene3D" id="3.40.50.1700">
    <property type="entry name" value="Glycoside hydrolase family 3 C-terminal domain"/>
    <property type="match status" value="1"/>
</dbReference>
<dbReference type="PANTHER" id="PTHR42721">
    <property type="entry name" value="SUGAR HYDROLASE-RELATED"/>
    <property type="match status" value="1"/>
</dbReference>
<dbReference type="Gene3D" id="2.60.40.10">
    <property type="entry name" value="Immunoglobulins"/>
    <property type="match status" value="1"/>
</dbReference>
<dbReference type="Pfam" id="PF14310">
    <property type="entry name" value="Fn3-like"/>
    <property type="match status" value="1"/>
</dbReference>
<dbReference type="InterPro" id="IPR013783">
    <property type="entry name" value="Ig-like_fold"/>
</dbReference>
<dbReference type="InterPro" id="IPR001764">
    <property type="entry name" value="Glyco_hydro_3_N"/>
</dbReference>
<dbReference type="InterPro" id="IPR019800">
    <property type="entry name" value="Glyco_hydro_3_AS"/>
</dbReference>
<dbReference type="InterPro" id="IPR002772">
    <property type="entry name" value="Glyco_hydro_3_C"/>
</dbReference>
<name>A0ABT5VQ23_9BACT</name>
<keyword evidence="4" id="KW-0326">Glycosidase</keyword>